<comment type="caution">
    <text evidence="5">The sequence shown here is derived from an EMBL/GenBank/DDBJ whole genome shotgun (WGS) entry which is preliminary data.</text>
</comment>
<dbReference type="InterPro" id="IPR029016">
    <property type="entry name" value="GAF-like_dom_sf"/>
</dbReference>
<dbReference type="Pfam" id="PF08447">
    <property type="entry name" value="PAS_3"/>
    <property type="match status" value="1"/>
</dbReference>
<dbReference type="NCBIfam" id="TIGR00254">
    <property type="entry name" value="GGDEF"/>
    <property type="match status" value="1"/>
</dbReference>
<dbReference type="PROSITE" id="PS50112">
    <property type="entry name" value="PAS"/>
    <property type="match status" value="1"/>
</dbReference>
<dbReference type="InterPro" id="IPR035919">
    <property type="entry name" value="EAL_sf"/>
</dbReference>
<dbReference type="SUPFAM" id="SSF141868">
    <property type="entry name" value="EAL domain-like"/>
    <property type="match status" value="1"/>
</dbReference>
<name>A0ABS1E3B2_9GAMM</name>
<dbReference type="Pfam" id="PF00990">
    <property type="entry name" value="GGDEF"/>
    <property type="match status" value="1"/>
</dbReference>
<dbReference type="InterPro" id="IPR001633">
    <property type="entry name" value="EAL_dom"/>
</dbReference>
<dbReference type="PROSITE" id="PS50883">
    <property type="entry name" value="EAL"/>
    <property type="match status" value="1"/>
</dbReference>
<dbReference type="PROSITE" id="PS50113">
    <property type="entry name" value="PAC"/>
    <property type="match status" value="1"/>
</dbReference>
<feature type="domain" description="EAL" evidence="3">
    <location>
        <begin position="468"/>
        <end position="718"/>
    </location>
</feature>
<dbReference type="InterPro" id="IPR013655">
    <property type="entry name" value="PAS_fold_3"/>
</dbReference>
<gene>
    <name evidence="5" type="ORF">CKO13_03995</name>
</gene>
<dbReference type="SMART" id="SM00065">
    <property type="entry name" value="GAF"/>
    <property type="match status" value="1"/>
</dbReference>
<dbReference type="Pfam" id="PF00563">
    <property type="entry name" value="EAL"/>
    <property type="match status" value="1"/>
</dbReference>
<dbReference type="Pfam" id="PF01590">
    <property type="entry name" value="GAF"/>
    <property type="match status" value="1"/>
</dbReference>
<dbReference type="Gene3D" id="3.30.450.20">
    <property type="entry name" value="PAS domain"/>
    <property type="match status" value="1"/>
</dbReference>
<dbReference type="InterPro" id="IPR052155">
    <property type="entry name" value="Biofilm_reg_signaling"/>
</dbReference>
<dbReference type="CDD" id="cd01949">
    <property type="entry name" value="GGDEF"/>
    <property type="match status" value="1"/>
</dbReference>
<sequence>MHPAPIPEDESRRIAALSSYELLDTAADAVLDGLTRTICDHLQVPISTITLVDRHRQWFKSVQGMSTCETAREVSFCGHAVYHEAPLIVEDARRDERFRDNPLVTGPPHIRFYAGVPLRGAHGLALGVVCAQHTEPRTLTAAELGFLHDMAAVAAELIELRRAERLLERQRQLFAAGPTVILRWGGGPDWPVQYASANLAEVFGYRPESLLGRPYRELIHPEERQRVGEELAAQLEQGVRRYEHAPYRFRGADGAYRWVHDVRLIEWGERGEVEALYGYLNDLTERVALEDQVHRQRFYDPRTGLPNRALFEERLEQAMAEARRQGRALAVLALDLRDFRAVNDSLGHLTGNEVLRQVGQRLRAHCPEADSVARLSGDEFGILVSQLSGAGEAAALAERIADAVEAPYEIQGMALPLNVRVGVHVCAATDCPAEALLEQADSAMYEAKREGVRCRFFSPELTERAREQVVLAGELRHALAEGQLAVHYQPQVELRGGAGVGVEALARWPHPERGWISPASFIPAAEQAGLVDWLGAWVLEQACAQGRAWLDAGRPLGRVAVNVAAPQLHNPELGEQVAAALARTGLPPAYLELEITESLMVSPHAAVVERLEALRRRGVRIAVDDFGTGYSALSYLKDLPIDRLKIDRSFVGGLAEQERMRAITRAIIALGRSLGYEVLAEGIETEREHQILLAEGCRYGQGFRFARPMPPQALSPGP</sequence>
<dbReference type="Proteomes" id="UP000738126">
    <property type="component" value="Unassembled WGS sequence"/>
</dbReference>
<dbReference type="InterPro" id="IPR000700">
    <property type="entry name" value="PAS-assoc_C"/>
</dbReference>
<dbReference type="InterPro" id="IPR029787">
    <property type="entry name" value="Nucleotide_cyclase"/>
</dbReference>
<dbReference type="PANTHER" id="PTHR44757:SF2">
    <property type="entry name" value="BIOFILM ARCHITECTURE MAINTENANCE PROTEIN MBAA"/>
    <property type="match status" value="1"/>
</dbReference>
<dbReference type="InterPro" id="IPR000014">
    <property type="entry name" value="PAS"/>
</dbReference>
<dbReference type="SMART" id="SM00091">
    <property type="entry name" value="PAS"/>
    <property type="match status" value="1"/>
</dbReference>
<dbReference type="InterPro" id="IPR035965">
    <property type="entry name" value="PAS-like_dom_sf"/>
</dbReference>
<evidence type="ECO:0000313" key="5">
    <source>
        <dbReference type="EMBL" id="MBK1726198.1"/>
    </source>
</evidence>
<dbReference type="SUPFAM" id="SSF55073">
    <property type="entry name" value="Nucleotide cyclase"/>
    <property type="match status" value="1"/>
</dbReference>
<dbReference type="SUPFAM" id="SSF55781">
    <property type="entry name" value="GAF domain-like"/>
    <property type="match status" value="1"/>
</dbReference>
<dbReference type="SMART" id="SM00267">
    <property type="entry name" value="GGDEF"/>
    <property type="match status" value="1"/>
</dbReference>
<dbReference type="InterPro" id="IPR043128">
    <property type="entry name" value="Rev_trsase/Diguanyl_cyclase"/>
</dbReference>
<organism evidence="5 6">
    <name type="scientific">Halorhodospira neutriphila</name>
    <dbReference type="NCBI Taxonomy" id="168379"/>
    <lineage>
        <taxon>Bacteria</taxon>
        <taxon>Pseudomonadati</taxon>
        <taxon>Pseudomonadota</taxon>
        <taxon>Gammaproteobacteria</taxon>
        <taxon>Chromatiales</taxon>
        <taxon>Ectothiorhodospiraceae</taxon>
        <taxon>Halorhodospira</taxon>
    </lineage>
</organism>
<accession>A0ABS1E3B2</accession>
<feature type="domain" description="PAS" evidence="1">
    <location>
        <begin position="192"/>
        <end position="238"/>
    </location>
</feature>
<proteinExistence type="predicted"/>
<evidence type="ECO:0008006" key="7">
    <source>
        <dbReference type="Google" id="ProtNLM"/>
    </source>
</evidence>
<dbReference type="SMART" id="SM00052">
    <property type="entry name" value="EAL"/>
    <property type="match status" value="1"/>
</dbReference>
<dbReference type="CDD" id="cd01948">
    <property type="entry name" value="EAL"/>
    <property type="match status" value="1"/>
</dbReference>
<evidence type="ECO:0000259" key="2">
    <source>
        <dbReference type="PROSITE" id="PS50113"/>
    </source>
</evidence>
<dbReference type="NCBIfam" id="TIGR00229">
    <property type="entry name" value="sensory_box"/>
    <property type="match status" value="1"/>
</dbReference>
<evidence type="ECO:0000259" key="1">
    <source>
        <dbReference type="PROSITE" id="PS50112"/>
    </source>
</evidence>
<dbReference type="InterPro" id="IPR000160">
    <property type="entry name" value="GGDEF_dom"/>
</dbReference>
<dbReference type="Gene3D" id="3.30.70.270">
    <property type="match status" value="1"/>
</dbReference>
<feature type="domain" description="PAC" evidence="2">
    <location>
        <begin position="243"/>
        <end position="295"/>
    </location>
</feature>
<keyword evidence="6" id="KW-1185">Reference proteome</keyword>
<evidence type="ECO:0000259" key="4">
    <source>
        <dbReference type="PROSITE" id="PS50887"/>
    </source>
</evidence>
<dbReference type="CDD" id="cd00130">
    <property type="entry name" value="PAS"/>
    <property type="match status" value="1"/>
</dbReference>
<dbReference type="PROSITE" id="PS50887">
    <property type="entry name" value="GGDEF"/>
    <property type="match status" value="1"/>
</dbReference>
<dbReference type="RefSeq" id="WP_200257050.1">
    <property type="nucleotide sequence ID" value="NZ_NRSH01000028.1"/>
</dbReference>
<dbReference type="Gene3D" id="3.20.20.450">
    <property type="entry name" value="EAL domain"/>
    <property type="match status" value="1"/>
</dbReference>
<evidence type="ECO:0000313" key="6">
    <source>
        <dbReference type="Proteomes" id="UP000738126"/>
    </source>
</evidence>
<dbReference type="SUPFAM" id="SSF55785">
    <property type="entry name" value="PYP-like sensor domain (PAS domain)"/>
    <property type="match status" value="1"/>
</dbReference>
<dbReference type="EMBL" id="NRSH01000028">
    <property type="protein sequence ID" value="MBK1726198.1"/>
    <property type="molecule type" value="Genomic_DNA"/>
</dbReference>
<dbReference type="InterPro" id="IPR003018">
    <property type="entry name" value="GAF"/>
</dbReference>
<protein>
    <recommendedName>
        <fullName evidence="7">Diguanylate cyclase/phosphodiesterase with PAS/PAC and GAF sensor(S)</fullName>
    </recommendedName>
</protein>
<feature type="domain" description="GGDEF" evidence="4">
    <location>
        <begin position="327"/>
        <end position="460"/>
    </location>
</feature>
<dbReference type="Gene3D" id="3.30.450.40">
    <property type="match status" value="1"/>
</dbReference>
<dbReference type="PANTHER" id="PTHR44757">
    <property type="entry name" value="DIGUANYLATE CYCLASE DGCP"/>
    <property type="match status" value="1"/>
</dbReference>
<reference evidence="5 6" key="1">
    <citation type="journal article" date="2020" name="Microorganisms">
        <title>Osmotic Adaptation and Compatible Solute Biosynthesis of Phototrophic Bacteria as Revealed from Genome Analyses.</title>
        <authorList>
            <person name="Imhoff J.F."/>
            <person name="Rahn T."/>
            <person name="Kunzel S."/>
            <person name="Keller A."/>
            <person name="Neulinger S.C."/>
        </authorList>
    </citation>
    <scope>NUCLEOTIDE SEQUENCE [LARGE SCALE GENOMIC DNA]</scope>
    <source>
        <strain evidence="5 6">DSM 15116</strain>
    </source>
</reference>
<evidence type="ECO:0000259" key="3">
    <source>
        <dbReference type="PROSITE" id="PS50883"/>
    </source>
</evidence>